<reference evidence="1 2" key="1">
    <citation type="submission" date="2019-06" db="EMBL/GenBank/DDBJ databases">
        <title>An operon consisting of a P-type ATPase gene and a transcriptional regular gene given the different cadmium resistance in Bacillus vietamensis 151-6 and Bacillus marisflavi 151-25.</title>
        <authorList>
            <person name="Yu X."/>
        </authorList>
    </citation>
    <scope>NUCLEOTIDE SEQUENCE [LARGE SCALE GENOMIC DNA]</scope>
    <source>
        <strain evidence="1 2">151-6</strain>
    </source>
</reference>
<evidence type="ECO:0000313" key="1">
    <source>
        <dbReference type="EMBL" id="QHE62259.1"/>
    </source>
</evidence>
<dbReference type="InterPro" id="IPR044925">
    <property type="entry name" value="His-Me_finger_sf"/>
</dbReference>
<name>A0A6I6UQY1_9BACI</name>
<dbReference type="Gene3D" id="3.90.75.20">
    <property type="match status" value="1"/>
</dbReference>
<evidence type="ECO:0008006" key="3">
    <source>
        <dbReference type="Google" id="ProtNLM"/>
    </source>
</evidence>
<gene>
    <name evidence="1" type="ORF">FHE72_15490</name>
</gene>
<dbReference type="KEGG" id="bvq:FHE72_15490"/>
<dbReference type="RefSeq" id="WP_159362265.1">
    <property type="nucleotide sequence ID" value="NZ_CP047394.1"/>
</dbReference>
<accession>A0A6I6UQY1</accession>
<dbReference type="EMBL" id="CP047394">
    <property type="protein sequence ID" value="QHE62259.1"/>
    <property type="molecule type" value="Genomic_DNA"/>
</dbReference>
<evidence type="ECO:0000313" key="2">
    <source>
        <dbReference type="Proteomes" id="UP000465062"/>
    </source>
</evidence>
<protein>
    <recommendedName>
        <fullName evidence="3">HNH homing endonuclease</fullName>
    </recommendedName>
</protein>
<proteinExistence type="predicted"/>
<dbReference type="AlphaFoldDB" id="A0A6I6UQY1"/>
<sequence>MFVEAYGAIRFEPKNENEDKLLKYIKRKNGLHGCRRFNDFKFKNDGTVAILLKDGRETIISKHRLSEVLQKGKVAAFFGNNGVYANITVGNGTQRKEQLHRFIMREELANYNGFFEETGMSIQVNHKNEQTLDNRDENLEVVTDRENCLKYKLNHAKGFTKTSSGKYQVGVCGKHIGTFETEPEARAAYVKAVKAELKRLQQIRMSWLMSKGQV</sequence>
<dbReference type="Proteomes" id="UP000465062">
    <property type="component" value="Chromosome"/>
</dbReference>
<organism evidence="1 2">
    <name type="scientific">Rossellomorea vietnamensis</name>
    <dbReference type="NCBI Taxonomy" id="218284"/>
    <lineage>
        <taxon>Bacteria</taxon>
        <taxon>Bacillati</taxon>
        <taxon>Bacillota</taxon>
        <taxon>Bacilli</taxon>
        <taxon>Bacillales</taxon>
        <taxon>Bacillaceae</taxon>
        <taxon>Rossellomorea</taxon>
    </lineage>
</organism>
<dbReference type="SUPFAM" id="SSF54060">
    <property type="entry name" value="His-Me finger endonucleases"/>
    <property type="match status" value="1"/>
</dbReference>